<dbReference type="InterPro" id="IPR001849">
    <property type="entry name" value="PH_domain"/>
</dbReference>
<dbReference type="InterPro" id="IPR011993">
    <property type="entry name" value="PH-like_dom_sf"/>
</dbReference>
<feature type="region of interest" description="Disordered" evidence="2">
    <location>
        <begin position="690"/>
        <end position="713"/>
    </location>
</feature>
<accession>A0A1X6N6Z6</accession>
<dbReference type="PANTHER" id="PTHR23176">
    <property type="entry name" value="RHO/RAC/CDC GTPASE-ACTIVATING PROTEIN"/>
    <property type="match status" value="1"/>
</dbReference>
<feature type="transmembrane region" description="Helical" evidence="3">
    <location>
        <begin position="623"/>
        <end position="646"/>
    </location>
</feature>
<dbReference type="Gene3D" id="3.30.1520.10">
    <property type="entry name" value="Phox-like domain"/>
    <property type="match status" value="1"/>
</dbReference>
<keyword evidence="1" id="KW-0343">GTPase activation</keyword>
<feature type="region of interest" description="Disordered" evidence="2">
    <location>
        <begin position="263"/>
        <end position="355"/>
    </location>
</feature>
<dbReference type="GO" id="GO:0007165">
    <property type="term" value="P:signal transduction"/>
    <property type="evidence" value="ECO:0007669"/>
    <property type="project" value="InterPro"/>
</dbReference>
<keyword evidence="3" id="KW-0472">Membrane</keyword>
<dbReference type="Proteomes" id="UP000194127">
    <property type="component" value="Unassembled WGS sequence"/>
</dbReference>
<name>A0A1X6N6Z6_9APHY</name>
<feature type="domain" description="Rho-GAP" evidence="6">
    <location>
        <begin position="507"/>
        <end position="699"/>
    </location>
</feature>
<sequence length="864" mass="93308">MKFRALPLLASDLPHTEVLVVTSTIRPNERGKEVLSFIICVDPGKGKEPWNVEKLYSDVLGLDARVRASVSKNVIKRMIALPEGRLWRDHAPAKVDQRKHALEQYLRSLIALPVKNKDEIIAFFTSDIVREALKPVSQAGYKEGYLTKRGKNFGGWKSRYFVLQGPSLEYYESRGGTHLGSITITGAQIGRQQRAPDRRDSDEDNEYRHAFLIIEAKRGPSGSTPRHVLCADSDAERDGWVEELVRYVSGTYSEDQVAVIQNGPSPIVVGSPAQNVPSQPRSSTSSNPPTDILSTPNRRTRDTGQGVTPVKVVTDFTNGKLYPNNLGHPQSASAASPIDHASLEGPLSSSMPISSPLAPEDVDVLASVSQRANSELGHYSDLATPAALATRVAQSPEQLRRKANRMSITPLKPAIPERTPSPEKEASLTTPRVDSHGKVKISGPMNGTPIPAGYKFGGKDAPAEAPTPGSDRREKAKSRVFWAFGRHGNASLKPNVPVAVPRPVFGVPLDESLDVAQIASLPAIVFRCIQYLESKQAEQEEGIYRLSGSSAVIKSLKDRFNAEGDIDLLSSDEYWDPHAIAGLLKTFLRDLPASILTRDLHLRFLAVIDFVDPQERIRELSHLIASLPIANYSLLRALTAHLILIVQNANVNKMTMRNVGIVFSPTLGIPAGVFSLMLGEFKRVFNVDGTLEDGEPAPEDEGEGAADIDRRNSRRYTDAAADQLLGLSGRALPEGPAADEAPSDEGEEASVIEESTEGTSENESDVVESSAVSSSTHLLQGGTHGDTLQLPESSGGMAPQSPGGRSRASHLAASRGLHVAVADKSSHRHSRVVGLPASPRPSPRTPQQSGAPSPVDPAQLSTPR</sequence>
<evidence type="ECO:0000259" key="5">
    <source>
        <dbReference type="PROSITE" id="PS50195"/>
    </source>
</evidence>
<keyword evidence="3" id="KW-0812">Transmembrane</keyword>
<evidence type="ECO:0000256" key="3">
    <source>
        <dbReference type="SAM" id="Phobius"/>
    </source>
</evidence>
<feature type="transmembrane region" description="Helical" evidence="3">
    <location>
        <begin position="658"/>
        <end position="678"/>
    </location>
</feature>
<reference evidence="7 8" key="1">
    <citation type="submission" date="2017-04" db="EMBL/GenBank/DDBJ databases">
        <title>Genome Sequence of the Model Brown-Rot Fungus Postia placenta SB12.</title>
        <authorList>
            <consortium name="DOE Joint Genome Institute"/>
            <person name="Gaskell J."/>
            <person name="Kersten P."/>
            <person name="Larrondo L.F."/>
            <person name="Canessa P."/>
            <person name="Martinez D."/>
            <person name="Hibbett D."/>
            <person name="Schmoll M."/>
            <person name="Kubicek C.P."/>
            <person name="Martinez A.T."/>
            <person name="Yadav J."/>
            <person name="Master E."/>
            <person name="Magnuson J.K."/>
            <person name="James T."/>
            <person name="Yaver D."/>
            <person name="Berka R."/>
            <person name="Labutti K."/>
            <person name="Lipzen A."/>
            <person name="Aerts A."/>
            <person name="Barry K."/>
            <person name="Henrissat B."/>
            <person name="Blanchette R."/>
            <person name="Grigoriev I."/>
            <person name="Cullen D."/>
        </authorList>
    </citation>
    <scope>NUCLEOTIDE SEQUENCE [LARGE SCALE GENOMIC DNA]</scope>
    <source>
        <strain evidence="7 8">MAD-698-R-SB12</strain>
    </source>
</reference>
<evidence type="ECO:0000259" key="6">
    <source>
        <dbReference type="PROSITE" id="PS50238"/>
    </source>
</evidence>
<evidence type="ECO:0000259" key="4">
    <source>
        <dbReference type="PROSITE" id="PS50003"/>
    </source>
</evidence>
<dbReference type="GO" id="GO:0005096">
    <property type="term" value="F:GTPase activator activity"/>
    <property type="evidence" value="ECO:0007669"/>
    <property type="project" value="UniProtKB-KW"/>
</dbReference>
<dbReference type="SMART" id="SM00324">
    <property type="entry name" value="RhoGAP"/>
    <property type="match status" value="1"/>
</dbReference>
<feature type="compositionally biased region" description="Polar residues" evidence="2">
    <location>
        <begin position="272"/>
        <end position="297"/>
    </location>
</feature>
<evidence type="ECO:0000256" key="1">
    <source>
        <dbReference type="ARBA" id="ARBA00022468"/>
    </source>
</evidence>
<dbReference type="InterPro" id="IPR001683">
    <property type="entry name" value="PX_dom"/>
</dbReference>
<gene>
    <name evidence="7" type="ORF">POSPLADRAFT_1168339</name>
</gene>
<evidence type="ECO:0000313" key="7">
    <source>
        <dbReference type="EMBL" id="OSX64173.1"/>
    </source>
</evidence>
<protein>
    <recommendedName>
        <fullName evidence="9">RhoGAP-domain-containing protein</fullName>
    </recommendedName>
</protein>
<dbReference type="SUPFAM" id="SSF50729">
    <property type="entry name" value="PH domain-like"/>
    <property type="match status" value="1"/>
</dbReference>
<dbReference type="CDD" id="cd06093">
    <property type="entry name" value="PX_domain"/>
    <property type="match status" value="1"/>
</dbReference>
<dbReference type="GO" id="GO:0005737">
    <property type="term" value="C:cytoplasm"/>
    <property type="evidence" value="ECO:0007669"/>
    <property type="project" value="TreeGrafter"/>
</dbReference>
<dbReference type="RefSeq" id="XP_024340967.1">
    <property type="nucleotide sequence ID" value="XM_024488006.1"/>
</dbReference>
<dbReference type="PROSITE" id="PS50195">
    <property type="entry name" value="PX"/>
    <property type="match status" value="1"/>
</dbReference>
<keyword evidence="3" id="KW-1133">Transmembrane helix</keyword>
<feature type="domain" description="PH" evidence="4">
    <location>
        <begin position="139"/>
        <end position="249"/>
    </location>
</feature>
<dbReference type="InterPro" id="IPR000198">
    <property type="entry name" value="RhoGAP_dom"/>
</dbReference>
<dbReference type="GeneID" id="36332955"/>
<evidence type="ECO:0000256" key="2">
    <source>
        <dbReference type="SAM" id="MobiDB-lite"/>
    </source>
</evidence>
<dbReference type="SMART" id="SM00233">
    <property type="entry name" value="PH"/>
    <property type="match status" value="1"/>
</dbReference>
<dbReference type="PROSITE" id="PS50003">
    <property type="entry name" value="PH_DOMAIN"/>
    <property type="match status" value="1"/>
</dbReference>
<dbReference type="GO" id="GO:0035091">
    <property type="term" value="F:phosphatidylinositol binding"/>
    <property type="evidence" value="ECO:0007669"/>
    <property type="project" value="InterPro"/>
</dbReference>
<dbReference type="SUPFAM" id="SSF48350">
    <property type="entry name" value="GTPase activation domain, GAP"/>
    <property type="match status" value="1"/>
</dbReference>
<dbReference type="PANTHER" id="PTHR23176:SF129">
    <property type="entry name" value="RHO GTPASE ACTIVATING PROTEIN AT 16F, ISOFORM E-RELATED"/>
    <property type="match status" value="1"/>
</dbReference>
<dbReference type="CDD" id="cd13277">
    <property type="entry name" value="PH_Bem3"/>
    <property type="match status" value="1"/>
</dbReference>
<evidence type="ECO:0008006" key="9">
    <source>
        <dbReference type="Google" id="ProtNLM"/>
    </source>
</evidence>
<organism evidence="7 8">
    <name type="scientific">Postia placenta MAD-698-R-SB12</name>
    <dbReference type="NCBI Taxonomy" id="670580"/>
    <lineage>
        <taxon>Eukaryota</taxon>
        <taxon>Fungi</taxon>
        <taxon>Dikarya</taxon>
        <taxon>Basidiomycota</taxon>
        <taxon>Agaricomycotina</taxon>
        <taxon>Agaricomycetes</taxon>
        <taxon>Polyporales</taxon>
        <taxon>Adustoporiaceae</taxon>
        <taxon>Rhodonia</taxon>
    </lineage>
</organism>
<dbReference type="SUPFAM" id="SSF64268">
    <property type="entry name" value="PX domain"/>
    <property type="match status" value="1"/>
</dbReference>
<dbReference type="Gene3D" id="2.30.29.30">
    <property type="entry name" value="Pleckstrin-homology domain (PH domain)/Phosphotyrosine-binding domain (PTB)"/>
    <property type="match status" value="1"/>
</dbReference>
<dbReference type="Gene3D" id="1.10.555.10">
    <property type="entry name" value="Rho GTPase activation protein"/>
    <property type="match status" value="1"/>
</dbReference>
<dbReference type="Pfam" id="PF00787">
    <property type="entry name" value="PX"/>
    <property type="match status" value="1"/>
</dbReference>
<feature type="region of interest" description="Disordered" evidence="2">
    <location>
        <begin position="729"/>
        <end position="864"/>
    </location>
</feature>
<feature type="compositionally biased region" description="Acidic residues" evidence="2">
    <location>
        <begin position="741"/>
        <end position="766"/>
    </location>
</feature>
<dbReference type="Pfam" id="PF00620">
    <property type="entry name" value="RhoGAP"/>
    <property type="match status" value="1"/>
</dbReference>
<feature type="compositionally biased region" description="Low complexity" evidence="2">
    <location>
        <begin position="346"/>
        <end position="355"/>
    </location>
</feature>
<feature type="compositionally biased region" description="Acidic residues" evidence="2">
    <location>
        <begin position="690"/>
        <end position="706"/>
    </location>
</feature>
<dbReference type="InterPro" id="IPR008936">
    <property type="entry name" value="Rho_GTPase_activation_prot"/>
</dbReference>
<proteinExistence type="predicted"/>
<feature type="region of interest" description="Disordered" evidence="2">
    <location>
        <begin position="412"/>
        <end position="447"/>
    </location>
</feature>
<keyword evidence="8" id="KW-1185">Reference proteome</keyword>
<dbReference type="InterPro" id="IPR050729">
    <property type="entry name" value="Rho-GAP"/>
</dbReference>
<dbReference type="EMBL" id="KZ110594">
    <property type="protein sequence ID" value="OSX64173.1"/>
    <property type="molecule type" value="Genomic_DNA"/>
</dbReference>
<dbReference type="Pfam" id="PF00169">
    <property type="entry name" value="PH"/>
    <property type="match status" value="1"/>
</dbReference>
<dbReference type="AlphaFoldDB" id="A0A1X6N6Z6"/>
<dbReference type="STRING" id="670580.A0A1X6N6Z6"/>
<dbReference type="InterPro" id="IPR036871">
    <property type="entry name" value="PX_dom_sf"/>
</dbReference>
<dbReference type="PROSITE" id="PS50238">
    <property type="entry name" value="RHOGAP"/>
    <property type="match status" value="1"/>
</dbReference>
<evidence type="ECO:0000313" key="8">
    <source>
        <dbReference type="Proteomes" id="UP000194127"/>
    </source>
</evidence>
<dbReference type="OrthoDB" id="185175at2759"/>
<feature type="domain" description="PX" evidence="5">
    <location>
        <begin position="15"/>
        <end position="131"/>
    </location>
</feature>